<evidence type="ECO:0000256" key="4">
    <source>
        <dbReference type="ARBA" id="ARBA00022833"/>
    </source>
</evidence>
<dbReference type="AlphaFoldDB" id="A0ABD0S423"/>
<dbReference type="FunFam" id="3.30.160.60:FF:000624">
    <property type="entry name" value="zinc finger protein 697"/>
    <property type="match status" value="1"/>
</dbReference>
<dbReference type="Proteomes" id="UP001549921">
    <property type="component" value="Unassembled WGS sequence"/>
</dbReference>
<feature type="domain" description="C2H2-type" evidence="7">
    <location>
        <begin position="277"/>
        <end position="305"/>
    </location>
</feature>
<evidence type="ECO:0000259" key="7">
    <source>
        <dbReference type="PROSITE" id="PS50157"/>
    </source>
</evidence>
<dbReference type="GO" id="GO:0008270">
    <property type="term" value="F:zinc ion binding"/>
    <property type="evidence" value="ECO:0007669"/>
    <property type="project" value="UniProtKB-KW"/>
</dbReference>
<dbReference type="SMART" id="SM00355">
    <property type="entry name" value="ZnF_C2H2"/>
    <property type="match status" value="9"/>
</dbReference>
<dbReference type="PANTHER" id="PTHR24379:SF121">
    <property type="entry name" value="C2H2-TYPE DOMAIN-CONTAINING PROTEIN"/>
    <property type="match status" value="1"/>
</dbReference>
<evidence type="ECO:0000313" key="9">
    <source>
        <dbReference type="Proteomes" id="UP001549921"/>
    </source>
</evidence>
<keyword evidence="2" id="KW-0677">Repeat</keyword>
<evidence type="ECO:0000256" key="5">
    <source>
        <dbReference type="PROSITE-ProRule" id="PRU00042"/>
    </source>
</evidence>
<feature type="domain" description="C2H2-type" evidence="7">
    <location>
        <begin position="69"/>
        <end position="93"/>
    </location>
</feature>
<evidence type="ECO:0000256" key="1">
    <source>
        <dbReference type="ARBA" id="ARBA00022723"/>
    </source>
</evidence>
<comment type="caution">
    <text evidence="8">The sequence shown here is derived from an EMBL/GenBank/DDBJ whole genome shotgun (WGS) entry which is preliminary data.</text>
</comment>
<dbReference type="FunFam" id="3.30.160.60:FF:000446">
    <property type="entry name" value="Zinc finger protein"/>
    <property type="match status" value="1"/>
</dbReference>
<dbReference type="PROSITE" id="PS50157">
    <property type="entry name" value="ZINC_FINGER_C2H2_2"/>
    <property type="match status" value="7"/>
</dbReference>
<evidence type="ECO:0000313" key="8">
    <source>
        <dbReference type="EMBL" id="KAL0808637.1"/>
    </source>
</evidence>
<keyword evidence="4" id="KW-0862">Zinc</keyword>
<name>A0ABD0S423_LOXSC</name>
<dbReference type="SUPFAM" id="SSF57667">
    <property type="entry name" value="beta-beta-alpha zinc fingers"/>
    <property type="match status" value="4"/>
</dbReference>
<keyword evidence="1" id="KW-0479">Metal-binding</keyword>
<keyword evidence="3 5" id="KW-0863">Zinc-finger</keyword>
<feature type="domain" description="C2H2-type" evidence="7">
    <location>
        <begin position="306"/>
        <end position="333"/>
    </location>
</feature>
<feature type="domain" description="C2H2-type" evidence="7">
    <location>
        <begin position="191"/>
        <end position="218"/>
    </location>
</feature>
<dbReference type="EMBL" id="JBEDNZ010000031">
    <property type="protein sequence ID" value="KAL0808637.1"/>
    <property type="molecule type" value="Genomic_DNA"/>
</dbReference>
<reference evidence="8 9" key="1">
    <citation type="submission" date="2024-06" db="EMBL/GenBank/DDBJ databases">
        <title>A chromosome-level genome assembly of beet webworm, Loxostege sticticalis.</title>
        <authorList>
            <person name="Zhang Y."/>
        </authorList>
    </citation>
    <scope>NUCLEOTIDE SEQUENCE [LARGE SCALE GENOMIC DNA]</scope>
    <source>
        <strain evidence="8">AQ028</strain>
        <tissue evidence="8">Male pupae</tissue>
    </source>
</reference>
<feature type="region of interest" description="Disordered" evidence="6">
    <location>
        <begin position="1"/>
        <end position="25"/>
    </location>
</feature>
<feature type="domain" description="C2H2-type" evidence="7">
    <location>
        <begin position="334"/>
        <end position="357"/>
    </location>
</feature>
<evidence type="ECO:0000256" key="2">
    <source>
        <dbReference type="ARBA" id="ARBA00022737"/>
    </source>
</evidence>
<sequence>MPKTVTALPMSTPSRSQSPVSAEDRSKDLSLSRIGSTVEKTSNFKVRHNALTIFEFSTLYPFIYINNKFKCFICSQLFLETSILRVHMNEAHTYASLKKSVNNRKESILKVDLSDVTCKICSAKPNGLSELKTHLKNEHQKPINPDLNDNIIPFKLEATEGVLGHKCVICDQNFIKFHMLVIHMRVHFHNYSCEVCGSGFMTLNLLKRHSEVHESGNFPCDRCDKVFSGAYKRTLHIRQVHMKQFNRRCPMCPERFNSNYKRTTHLQDVHNQSTRIYKCEICSKSFHLKYHLSVHNRSIHLQEKNHECDVCHMRFYNKDTLKGHMVVHTGKKNYKCEACGMAFLRSRNLKSHLKVHS</sequence>
<evidence type="ECO:0000256" key="6">
    <source>
        <dbReference type="SAM" id="MobiDB-lite"/>
    </source>
</evidence>
<feature type="domain" description="C2H2-type" evidence="7">
    <location>
        <begin position="165"/>
        <end position="192"/>
    </location>
</feature>
<dbReference type="InterPro" id="IPR013087">
    <property type="entry name" value="Znf_C2H2_type"/>
</dbReference>
<dbReference type="Gene3D" id="3.30.160.60">
    <property type="entry name" value="Classic Zinc Finger"/>
    <property type="match status" value="6"/>
</dbReference>
<evidence type="ECO:0000256" key="3">
    <source>
        <dbReference type="ARBA" id="ARBA00022771"/>
    </source>
</evidence>
<dbReference type="GO" id="GO:0005634">
    <property type="term" value="C:nucleus"/>
    <property type="evidence" value="ECO:0007669"/>
    <property type="project" value="UniProtKB-ARBA"/>
</dbReference>
<dbReference type="PROSITE" id="PS00028">
    <property type="entry name" value="ZINC_FINGER_C2H2_1"/>
    <property type="match status" value="7"/>
</dbReference>
<gene>
    <name evidence="8" type="ORF">ABMA28_013075</name>
</gene>
<accession>A0ABD0S423</accession>
<dbReference type="Pfam" id="PF00096">
    <property type="entry name" value="zf-C2H2"/>
    <property type="match status" value="5"/>
</dbReference>
<protein>
    <recommendedName>
        <fullName evidence="7">C2H2-type domain-containing protein</fullName>
    </recommendedName>
</protein>
<dbReference type="InterPro" id="IPR036236">
    <property type="entry name" value="Znf_C2H2_sf"/>
</dbReference>
<feature type="compositionally biased region" description="Polar residues" evidence="6">
    <location>
        <begin position="9"/>
        <end position="20"/>
    </location>
</feature>
<feature type="domain" description="C2H2-type" evidence="7">
    <location>
        <begin position="218"/>
        <end position="246"/>
    </location>
</feature>
<proteinExistence type="predicted"/>
<dbReference type="PANTHER" id="PTHR24379">
    <property type="entry name" value="KRAB AND ZINC FINGER DOMAIN-CONTAINING"/>
    <property type="match status" value="1"/>
</dbReference>
<organism evidence="8 9">
    <name type="scientific">Loxostege sticticalis</name>
    <name type="common">Beet webworm moth</name>
    <dbReference type="NCBI Taxonomy" id="481309"/>
    <lineage>
        <taxon>Eukaryota</taxon>
        <taxon>Metazoa</taxon>
        <taxon>Ecdysozoa</taxon>
        <taxon>Arthropoda</taxon>
        <taxon>Hexapoda</taxon>
        <taxon>Insecta</taxon>
        <taxon>Pterygota</taxon>
        <taxon>Neoptera</taxon>
        <taxon>Endopterygota</taxon>
        <taxon>Lepidoptera</taxon>
        <taxon>Glossata</taxon>
        <taxon>Ditrysia</taxon>
        <taxon>Pyraloidea</taxon>
        <taxon>Crambidae</taxon>
        <taxon>Pyraustinae</taxon>
        <taxon>Loxostege</taxon>
    </lineage>
</organism>